<dbReference type="OrthoDB" id="26883at2"/>
<evidence type="ECO:0008006" key="5">
    <source>
        <dbReference type="Google" id="ProtNLM"/>
    </source>
</evidence>
<protein>
    <recommendedName>
        <fullName evidence="5">Cell division protein FtsL</fullName>
    </recommendedName>
</protein>
<keyword evidence="2" id="KW-0472">Membrane</keyword>
<name>A0A399EDX1_9DEIN</name>
<organism evidence="3 4">
    <name type="scientific">Calidithermus roseus</name>
    <dbReference type="NCBI Taxonomy" id="1644118"/>
    <lineage>
        <taxon>Bacteria</taxon>
        <taxon>Thermotogati</taxon>
        <taxon>Deinococcota</taxon>
        <taxon>Deinococci</taxon>
        <taxon>Thermales</taxon>
        <taxon>Thermaceae</taxon>
        <taxon>Calidithermus</taxon>
    </lineage>
</organism>
<dbReference type="Proteomes" id="UP000265341">
    <property type="component" value="Unassembled WGS sequence"/>
</dbReference>
<feature type="coiled-coil region" evidence="1">
    <location>
        <begin position="25"/>
        <end position="52"/>
    </location>
</feature>
<keyword evidence="1" id="KW-0175">Coiled coil</keyword>
<dbReference type="AlphaFoldDB" id="A0A399EDX1"/>
<keyword evidence="2" id="KW-1133">Transmembrane helix</keyword>
<sequence length="84" mass="9609">MRVIGRWGGLYLSLLITLGTLGYFNQSANQAIARLEQHKAELEDRVLQLTLTHYQHTSALVLREWARNNGFIPMSVAQWAREGQ</sequence>
<accession>A0A399EDX1</accession>
<comment type="caution">
    <text evidence="3">The sequence shown here is derived from an EMBL/GenBank/DDBJ whole genome shotgun (WGS) entry which is preliminary data.</text>
</comment>
<evidence type="ECO:0000256" key="2">
    <source>
        <dbReference type="SAM" id="Phobius"/>
    </source>
</evidence>
<evidence type="ECO:0000313" key="4">
    <source>
        <dbReference type="Proteomes" id="UP000265341"/>
    </source>
</evidence>
<proteinExistence type="predicted"/>
<evidence type="ECO:0000256" key="1">
    <source>
        <dbReference type="SAM" id="Coils"/>
    </source>
</evidence>
<dbReference type="EMBL" id="QWLA01000092">
    <property type="protein sequence ID" value="RIH82827.1"/>
    <property type="molecule type" value="Genomic_DNA"/>
</dbReference>
<gene>
    <name evidence="3" type="ORF">Mrose_03249</name>
</gene>
<feature type="transmembrane region" description="Helical" evidence="2">
    <location>
        <begin position="7"/>
        <end position="24"/>
    </location>
</feature>
<keyword evidence="4" id="KW-1185">Reference proteome</keyword>
<reference evidence="3 4" key="1">
    <citation type="submission" date="2018-08" db="EMBL/GenBank/DDBJ databases">
        <title>Meiothermus roseus NBRC 110900 genome sequencing project.</title>
        <authorList>
            <person name="Da Costa M.S."/>
            <person name="Albuquerque L."/>
            <person name="Raposo P."/>
            <person name="Froufe H.J.C."/>
            <person name="Barroso C.S."/>
            <person name="Egas C."/>
        </authorList>
    </citation>
    <scope>NUCLEOTIDE SEQUENCE [LARGE SCALE GENOMIC DNA]</scope>
    <source>
        <strain evidence="3 4">NBRC 110900</strain>
    </source>
</reference>
<keyword evidence="2" id="KW-0812">Transmembrane</keyword>
<evidence type="ECO:0000313" key="3">
    <source>
        <dbReference type="EMBL" id="RIH82827.1"/>
    </source>
</evidence>